<sequence length="69" mass="7899">MTDHDPRYVDTLTTQLTQKRPDALRTAEDELQKLRGHMATITSFLRNEAIALDIRQSLAQSLHLPTPEK</sequence>
<name>A0ABW6N8Q7_9ACTN</name>
<keyword evidence="2" id="KW-1185">Reference proteome</keyword>
<accession>A0ABW6N8Q7</accession>
<evidence type="ECO:0000313" key="1">
    <source>
        <dbReference type="EMBL" id="MFF0009525.1"/>
    </source>
</evidence>
<reference evidence="1 2" key="1">
    <citation type="submission" date="2024-10" db="EMBL/GenBank/DDBJ databases">
        <title>The Natural Products Discovery Center: Release of the First 8490 Sequenced Strains for Exploring Actinobacteria Biosynthetic Diversity.</title>
        <authorList>
            <person name="Kalkreuter E."/>
            <person name="Kautsar S.A."/>
            <person name="Yang D."/>
            <person name="Bader C.D."/>
            <person name="Teijaro C.N."/>
            <person name="Fluegel L."/>
            <person name="Davis C.M."/>
            <person name="Simpson J.R."/>
            <person name="Lauterbach L."/>
            <person name="Steele A.D."/>
            <person name="Gui C."/>
            <person name="Meng S."/>
            <person name="Li G."/>
            <person name="Viehrig K."/>
            <person name="Ye F."/>
            <person name="Su P."/>
            <person name="Kiefer A.F."/>
            <person name="Nichols A."/>
            <person name="Cepeda A.J."/>
            <person name="Yan W."/>
            <person name="Fan B."/>
            <person name="Jiang Y."/>
            <person name="Adhikari A."/>
            <person name="Zheng C.-J."/>
            <person name="Schuster L."/>
            <person name="Cowan T.M."/>
            <person name="Smanski M.J."/>
            <person name="Chevrette M.G."/>
            <person name="De Carvalho L.P.S."/>
            <person name="Shen B."/>
        </authorList>
    </citation>
    <scope>NUCLEOTIDE SEQUENCE [LARGE SCALE GENOMIC DNA]</scope>
    <source>
        <strain evidence="1 2">NPDC005497</strain>
    </source>
</reference>
<proteinExistence type="predicted"/>
<dbReference type="Proteomes" id="UP001601422">
    <property type="component" value="Unassembled WGS sequence"/>
</dbReference>
<dbReference type="EMBL" id="JBIAJP010000021">
    <property type="protein sequence ID" value="MFF0009525.1"/>
    <property type="molecule type" value="Genomic_DNA"/>
</dbReference>
<comment type="caution">
    <text evidence="1">The sequence shown here is derived from an EMBL/GenBank/DDBJ whole genome shotgun (WGS) entry which is preliminary data.</text>
</comment>
<evidence type="ECO:0000313" key="2">
    <source>
        <dbReference type="Proteomes" id="UP001601422"/>
    </source>
</evidence>
<protein>
    <submittedName>
        <fullName evidence="1">Uncharacterized protein</fullName>
    </submittedName>
</protein>
<organism evidence="1 2">
    <name type="scientific">Streptomyces tibetensis</name>
    <dbReference type="NCBI Taxonomy" id="2382123"/>
    <lineage>
        <taxon>Bacteria</taxon>
        <taxon>Bacillati</taxon>
        <taxon>Actinomycetota</taxon>
        <taxon>Actinomycetes</taxon>
        <taxon>Kitasatosporales</taxon>
        <taxon>Streptomycetaceae</taxon>
        <taxon>Streptomyces</taxon>
    </lineage>
</organism>
<dbReference type="RefSeq" id="WP_389835409.1">
    <property type="nucleotide sequence ID" value="NZ_JBIAJP010000021.1"/>
</dbReference>
<gene>
    <name evidence="1" type="ORF">ACFYQT_39725</name>
</gene>